<evidence type="ECO:0000256" key="1">
    <source>
        <dbReference type="ARBA" id="ARBA00004651"/>
    </source>
</evidence>
<feature type="transmembrane region" description="Helical" evidence="8">
    <location>
        <begin position="214"/>
        <end position="235"/>
    </location>
</feature>
<feature type="domain" description="Glycosyltransferase RgtA/B/C/D-like" evidence="9">
    <location>
        <begin position="78"/>
        <end position="226"/>
    </location>
</feature>
<keyword evidence="4 10" id="KW-0808">Transferase</keyword>
<dbReference type="STRING" id="36849.OXPF_12130"/>
<feature type="transmembrane region" description="Helical" evidence="8">
    <location>
        <begin position="172"/>
        <end position="202"/>
    </location>
</feature>
<name>A0A0N8NTN4_9CLOT</name>
<dbReference type="PANTHER" id="PTHR33908:SF11">
    <property type="entry name" value="MEMBRANE PROTEIN"/>
    <property type="match status" value="1"/>
</dbReference>
<evidence type="ECO:0000256" key="6">
    <source>
        <dbReference type="ARBA" id="ARBA00022989"/>
    </source>
</evidence>
<reference evidence="10 11" key="1">
    <citation type="submission" date="2015-09" db="EMBL/GenBank/DDBJ databases">
        <title>Genome sequence of Oxobacter pfennigii DSM 3222.</title>
        <authorList>
            <person name="Poehlein A."/>
            <person name="Bengelsdorf F.R."/>
            <person name="Schiel-Bengelsdorf B."/>
            <person name="Duerre P."/>
            <person name="Daniel R."/>
        </authorList>
    </citation>
    <scope>NUCLEOTIDE SEQUENCE [LARGE SCALE GENOMIC DNA]</scope>
    <source>
        <strain evidence="10 11">DSM 3222</strain>
    </source>
</reference>
<accession>A0A0N8NTN4</accession>
<keyword evidence="5 8" id="KW-0812">Transmembrane</keyword>
<keyword evidence="11" id="KW-1185">Reference proteome</keyword>
<dbReference type="Pfam" id="PF13231">
    <property type="entry name" value="PMT_2"/>
    <property type="match status" value="1"/>
</dbReference>
<feature type="transmembrane region" description="Helical" evidence="8">
    <location>
        <begin position="283"/>
        <end position="301"/>
    </location>
</feature>
<dbReference type="EMBL" id="LKET01000026">
    <property type="protein sequence ID" value="KPU45320.1"/>
    <property type="molecule type" value="Genomic_DNA"/>
</dbReference>
<evidence type="ECO:0000256" key="7">
    <source>
        <dbReference type="ARBA" id="ARBA00023136"/>
    </source>
</evidence>
<dbReference type="GO" id="GO:0016763">
    <property type="term" value="F:pentosyltransferase activity"/>
    <property type="evidence" value="ECO:0007669"/>
    <property type="project" value="TreeGrafter"/>
</dbReference>
<feature type="transmembrane region" description="Helical" evidence="8">
    <location>
        <begin position="337"/>
        <end position="354"/>
    </location>
</feature>
<keyword evidence="3 10" id="KW-0328">Glycosyltransferase</keyword>
<feature type="transmembrane region" description="Helical" evidence="8">
    <location>
        <begin position="313"/>
        <end position="331"/>
    </location>
</feature>
<feature type="transmembrane region" description="Helical" evidence="8">
    <location>
        <begin position="85"/>
        <end position="109"/>
    </location>
</feature>
<evidence type="ECO:0000256" key="2">
    <source>
        <dbReference type="ARBA" id="ARBA00022475"/>
    </source>
</evidence>
<proteinExistence type="predicted"/>
<feature type="transmembrane region" description="Helical" evidence="8">
    <location>
        <begin position="366"/>
        <end position="385"/>
    </location>
</feature>
<evidence type="ECO:0000256" key="4">
    <source>
        <dbReference type="ARBA" id="ARBA00022679"/>
    </source>
</evidence>
<dbReference type="Proteomes" id="UP000050326">
    <property type="component" value="Unassembled WGS sequence"/>
</dbReference>
<sequence>MINYIDKDKKYTLYFFIVIYISINLMYLKRFPFVHSDEPWLSGLARNMSESTSFSVTEAFFDLYIRNPHAIKIFFHSMQILFMKIFGYGIQSFRLLSFLFGLLVLYYQYKLAEFIFRCQKKAYLAVLFLALDVQFIYASHFARQEIIVLFVLIYGLYYYIKNIENHKSKHDVLIGTIIGLSIGLHPNSFVISLPFGIIYLYDIFVCKRLKIKNFLIYVVIVSVFAALFILLSLSFDTGFFSNYAAYGEQFDILAPVTSKFMEVKEFYLKLFYGISGTYYTPNIRIQFFIFPVALVASLYKIWRNKKSHDNQKIAAIILSIIAVNAGIILIGRYNQTSIVLIFPLFYILAVNALWSLRRYYYKRAAASILATVLCGFTIYNALPYINSSYDNYLKEISKAVKKDDKVLANLNAEYYFENGKIFDYRNLAFLKENNMNFEDYIYSREIKYIVYPEEMDFIYNQRPKWDGLYGELYYYEDMQEFIKNSCTLVYEFSDRVYGMRIARYINTRDWSIKIYRVDHPPLSKL</sequence>
<comment type="subcellular location">
    <subcellularLocation>
        <location evidence="1">Cell membrane</location>
        <topology evidence="1">Multi-pass membrane protein</topology>
    </subcellularLocation>
</comment>
<feature type="transmembrane region" description="Helical" evidence="8">
    <location>
        <begin position="145"/>
        <end position="160"/>
    </location>
</feature>
<dbReference type="PATRIC" id="fig|36849.3.peg.1293"/>
<dbReference type="OrthoDB" id="369463at2"/>
<protein>
    <submittedName>
        <fullName evidence="10">Dolichyl-phosphate-mannose-protein mannosyltransferase</fullName>
    </submittedName>
</protein>
<dbReference type="InterPro" id="IPR050297">
    <property type="entry name" value="LipidA_mod_glycosyltrf_83"/>
</dbReference>
<evidence type="ECO:0000313" key="10">
    <source>
        <dbReference type="EMBL" id="KPU45320.1"/>
    </source>
</evidence>
<dbReference type="AlphaFoldDB" id="A0A0N8NTN4"/>
<keyword evidence="2" id="KW-1003">Cell membrane</keyword>
<dbReference type="GO" id="GO:0009103">
    <property type="term" value="P:lipopolysaccharide biosynthetic process"/>
    <property type="evidence" value="ECO:0007669"/>
    <property type="project" value="UniProtKB-ARBA"/>
</dbReference>
<dbReference type="InterPro" id="IPR038731">
    <property type="entry name" value="RgtA/B/C-like"/>
</dbReference>
<evidence type="ECO:0000256" key="5">
    <source>
        <dbReference type="ARBA" id="ARBA00022692"/>
    </source>
</evidence>
<dbReference type="GO" id="GO:0005886">
    <property type="term" value="C:plasma membrane"/>
    <property type="evidence" value="ECO:0007669"/>
    <property type="project" value="UniProtKB-SubCell"/>
</dbReference>
<evidence type="ECO:0000313" key="11">
    <source>
        <dbReference type="Proteomes" id="UP000050326"/>
    </source>
</evidence>
<comment type="caution">
    <text evidence="10">The sequence shown here is derived from an EMBL/GenBank/DDBJ whole genome shotgun (WGS) entry which is preliminary data.</text>
</comment>
<dbReference type="RefSeq" id="WP_054874303.1">
    <property type="nucleotide sequence ID" value="NZ_LKET01000026.1"/>
</dbReference>
<organism evidence="10 11">
    <name type="scientific">Oxobacter pfennigii</name>
    <dbReference type="NCBI Taxonomy" id="36849"/>
    <lineage>
        <taxon>Bacteria</taxon>
        <taxon>Bacillati</taxon>
        <taxon>Bacillota</taxon>
        <taxon>Clostridia</taxon>
        <taxon>Eubacteriales</taxon>
        <taxon>Clostridiaceae</taxon>
        <taxon>Oxobacter</taxon>
    </lineage>
</organism>
<keyword evidence="6 8" id="KW-1133">Transmembrane helix</keyword>
<feature type="transmembrane region" description="Helical" evidence="8">
    <location>
        <begin position="12"/>
        <end position="28"/>
    </location>
</feature>
<keyword evidence="7 8" id="KW-0472">Membrane</keyword>
<evidence type="ECO:0000256" key="3">
    <source>
        <dbReference type="ARBA" id="ARBA00022676"/>
    </source>
</evidence>
<evidence type="ECO:0000256" key="8">
    <source>
        <dbReference type="SAM" id="Phobius"/>
    </source>
</evidence>
<evidence type="ECO:0000259" key="9">
    <source>
        <dbReference type="Pfam" id="PF13231"/>
    </source>
</evidence>
<gene>
    <name evidence="10" type="ORF">OXPF_12130</name>
</gene>
<dbReference type="PANTHER" id="PTHR33908">
    <property type="entry name" value="MANNOSYLTRANSFERASE YKCB-RELATED"/>
    <property type="match status" value="1"/>
</dbReference>